<protein>
    <submittedName>
        <fullName evidence="1">Uncharacterized protein</fullName>
    </submittedName>
</protein>
<accession>A0ABU1B737</accession>
<name>A0ABU1B737_PSEHA</name>
<evidence type="ECO:0000313" key="1">
    <source>
        <dbReference type="EMBL" id="MDQ9090246.1"/>
    </source>
</evidence>
<dbReference type="RefSeq" id="WP_309038209.1">
    <property type="nucleotide sequence ID" value="NZ_JAVIFY010000001.1"/>
</dbReference>
<comment type="caution">
    <text evidence="1">The sequence shown here is derived from an EMBL/GenBank/DDBJ whole genome shotgun (WGS) entry which is preliminary data.</text>
</comment>
<organism evidence="1 2">
    <name type="scientific">Pseudoalteromonas haloplanktis</name>
    <name type="common">Alteromonas haloplanktis</name>
    <dbReference type="NCBI Taxonomy" id="228"/>
    <lineage>
        <taxon>Bacteria</taxon>
        <taxon>Pseudomonadati</taxon>
        <taxon>Pseudomonadota</taxon>
        <taxon>Gammaproteobacteria</taxon>
        <taxon>Alteromonadales</taxon>
        <taxon>Pseudoalteromonadaceae</taxon>
        <taxon>Pseudoalteromonas</taxon>
    </lineage>
</organism>
<keyword evidence="2" id="KW-1185">Reference proteome</keyword>
<proteinExistence type="predicted"/>
<gene>
    <name evidence="1" type="ORF">RC083_01425</name>
</gene>
<dbReference type="EMBL" id="JAVIFY010000001">
    <property type="protein sequence ID" value="MDQ9090246.1"/>
    <property type="molecule type" value="Genomic_DNA"/>
</dbReference>
<dbReference type="Proteomes" id="UP001226574">
    <property type="component" value="Unassembled WGS sequence"/>
</dbReference>
<reference evidence="1 2" key="1">
    <citation type="submission" date="2023-08" db="EMBL/GenBank/DDBJ databases">
        <title>Pseudoalteromonas haloplanktis LL1 genome.</title>
        <authorList>
            <person name="Wu S."/>
        </authorList>
    </citation>
    <scope>NUCLEOTIDE SEQUENCE [LARGE SCALE GENOMIC DNA]</scope>
    <source>
        <strain evidence="1 2">LL1</strain>
    </source>
</reference>
<evidence type="ECO:0000313" key="2">
    <source>
        <dbReference type="Proteomes" id="UP001226574"/>
    </source>
</evidence>
<sequence>MILVSSWLTDLVQNIDLDNVECEYDHTFTYSTQCDERSDWTFSYLKKISKNVIPISYCPIEVELTISSIEYRLREIDKYEAPRGKILIDATTLALPELLHLFHILNLRKKNFDVIYVQPTGYTENDDKGLDKIKSYDLSDDGLGIQQVPPYIGFSDNSMLFFFLGFEGHRFGALINSDEFDTSNVTCLIGSPPFKLGWENKTLSNNYKQLLEVSTNSNTRYKFAGANDPIKTYDHIDKVYQAADYEKRTLCLAPFGTKPAAIAAAQFAVNNNNVIMLYDYVKKKNKRSSGKDLVHRWSFSYVE</sequence>